<dbReference type="EMBL" id="JBGNUJ010000006">
    <property type="protein sequence ID" value="KAL3958936.1"/>
    <property type="molecule type" value="Genomic_DNA"/>
</dbReference>
<name>A0ACC4DRD3_PURLI</name>
<organism evidence="1 2">
    <name type="scientific">Purpureocillium lilacinum</name>
    <name type="common">Paecilomyces lilacinus</name>
    <dbReference type="NCBI Taxonomy" id="33203"/>
    <lineage>
        <taxon>Eukaryota</taxon>
        <taxon>Fungi</taxon>
        <taxon>Dikarya</taxon>
        <taxon>Ascomycota</taxon>
        <taxon>Pezizomycotina</taxon>
        <taxon>Sordariomycetes</taxon>
        <taxon>Hypocreomycetidae</taxon>
        <taxon>Hypocreales</taxon>
        <taxon>Ophiocordycipitaceae</taxon>
        <taxon>Purpureocillium</taxon>
    </lineage>
</organism>
<protein>
    <submittedName>
        <fullName evidence="1">Uncharacterized protein</fullName>
    </submittedName>
</protein>
<gene>
    <name evidence="1" type="ORF">ACCO45_007098</name>
</gene>
<reference evidence="1" key="1">
    <citation type="submission" date="2024-12" db="EMBL/GenBank/DDBJ databases">
        <title>Comparative genomics and development of molecular markers within Purpureocillium lilacinum and among Purpureocillium species.</title>
        <authorList>
            <person name="Yeh Z.-Y."/>
            <person name="Ni N.-T."/>
            <person name="Lo P.-H."/>
            <person name="Mushyakhwo K."/>
            <person name="Lin C.-F."/>
            <person name="Nai Y.-S."/>
        </authorList>
    </citation>
    <scope>NUCLEOTIDE SEQUENCE</scope>
    <source>
        <strain evidence="1">NCHU-NPUST-175</strain>
    </source>
</reference>
<keyword evidence="2" id="KW-1185">Reference proteome</keyword>
<dbReference type="Proteomes" id="UP001638806">
    <property type="component" value="Unassembled WGS sequence"/>
</dbReference>
<accession>A0ACC4DRD3</accession>
<evidence type="ECO:0000313" key="2">
    <source>
        <dbReference type="Proteomes" id="UP001638806"/>
    </source>
</evidence>
<comment type="caution">
    <text evidence="1">The sequence shown here is derived from an EMBL/GenBank/DDBJ whole genome shotgun (WGS) entry which is preliminary data.</text>
</comment>
<evidence type="ECO:0000313" key="1">
    <source>
        <dbReference type="EMBL" id="KAL3958936.1"/>
    </source>
</evidence>
<proteinExistence type="predicted"/>
<sequence>MASTLCPYEAESSSGLCPSDRRGARARGGALFNIAETFERASTVTTYMAHGKKTSMPRVERPVRMHESAAPAARCRSEVTAQASEGVQYYRLIT</sequence>